<feature type="domain" description="PAS fold-3" evidence="2">
    <location>
        <begin position="44"/>
        <end position="131"/>
    </location>
</feature>
<name>A0ABN2JIF5_9MICO</name>
<dbReference type="Gene3D" id="3.30.450.20">
    <property type="entry name" value="PAS domain"/>
    <property type="match status" value="1"/>
</dbReference>
<dbReference type="InterPro" id="IPR013655">
    <property type="entry name" value="PAS_fold_3"/>
</dbReference>
<dbReference type="Proteomes" id="UP001501138">
    <property type="component" value="Unassembled WGS sequence"/>
</dbReference>
<proteinExistence type="predicted"/>
<dbReference type="SUPFAM" id="SSF55785">
    <property type="entry name" value="PYP-like sensor domain (PAS domain)"/>
    <property type="match status" value="1"/>
</dbReference>
<evidence type="ECO:0000259" key="2">
    <source>
        <dbReference type="Pfam" id="PF08447"/>
    </source>
</evidence>
<dbReference type="EMBL" id="BAAAPM010000005">
    <property type="protein sequence ID" value="GAA1728389.1"/>
    <property type="molecule type" value="Genomic_DNA"/>
</dbReference>
<keyword evidence="4" id="KW-1185">Reference proteome</keyword>
<feature type="region of interest" description="Disordered" evidence="1">
    <location>
        <begin position="243"/>
        <end position="266"/>
    </location>
</feature>
<protein>
    <recommendedName>
        <fullName evidence="2">PAS fold-3 domain-containing protein</fullName>
    </recommendedName>
</protein>
<dbReference type="InterPro" id="IPR035965">
    <property type="entry name" value="PAS-like_dom_sf"/>
</dbReference>
<evidence type="ECO:0000313" key="4">
    <source>
        <dbReference type="Proteomes" id="UP001501138"/>
    </source>
</evidence>
<reference evidence="3 4" key="1">
    <citation type="journal article" date="2019" name="Int. J. Syst. Evol. Microbiol.">
        <title>The Global Catalogue of Microorganisms (GCM) 10K type strain sequencing project: providing services to taxonomists for standard genome sequencing and annotation.</title>
        <authorList>
            <consortium name="The Broad Institute Genomics Platform"/>
            <consortium name="The Broad Institute Genome Sequencing Center for Infectious Disease"/>
            <person name="Wu L."/>
            <person name="Ma J."/>
        </authorList>
    </citation>
    <scope>NUCLEOTIDE SEQUENCE [LARGE SCALE GENOMIC DNA]</scope>
    <source>
        <strain evidence="3 4">JCM 15589</strain>
    </source>
</reference>
<feature type="compositionally biased region" description="Basic and acidic residues" evidence="1">
    <location>
        <begin position="246"/>
        <end position="257"/>
    </location>
</feature>
<dbReference type="RefSeq" id="WP_344248787.1">
    <property type="nucleotide sequence ID" value="NZ_BAAAPM010000005.1"/>
</dbReference>
<gene>
    <name evidence="3" type="ORF">GCM10009809_24960</name>
</gene>
<sequence>MSASTSSAAGGPARRELVALAELLGAGTQLLVGRYRVEAATGAWWWSDEVYLIFGREPGAIEPGPEVLRAHMHPDDRERLSRTATVALGGGRPFAGAHRIVDDHGRTRTVVVTGQGRPGDDGRTTQVVGYVIDASPVAREALEREAQRAVSRAFVAAAAAERAKGAIMAVCGVDESVATEVLGDAGAQVGVSAQTAGVQMMQALAQGSPEHPDPDRPAGARSVVEAALPGEDAAARLSRALATVHPVDRPHGHDAQLARRRPRAGR</sequence>
<comment type="caution">
    <text evidence="3">The sequence shown here is derived from an EMBL/GenBank/DDBJ whole genome shotgun (WGS) entry which is preliminary data.</text>
</comment>
<evidence type="ECO:0000256" key="1">
    <source>
        <dbReference type="SAM" id="MobiDB-lite"/>
    </source>
</evidence>
<organism evidence="3 4">
    <name type="scientific">Isoptericola hypogeus</name>
    <dbReference type="NCBI Taxonomy" id="300179"/>
    <lineage>
        <taxon>Bacteria</taxon>
        <taxon>Bacillati</taxon>
        <taxon>Actinomycetota</taxon>
        <taxon>Actinomycetes</taxon>
        <taxon>Micrococcales</taxon>
        <taxon>Promicromonosporaceae</taxon>
        <taxon>Isoptericola</taxon>
    </lineage>
</organism>
<evidence type="ECO:0000313" key="3">
    <source>
        <dbReference type="EMBL" id="GAA1728389.1"/>
    </source>
</evidence>
<accession>A0ABN2JIF5</accession>
<dbReference type="Pfam" id="PF08447">
    <property type="entry name" value="PAS_3"/>
    <property type="match status" value="1"/>
</dbReference>